<organism evidence="1">
    <name type="scientific">marine sediment metagenome</name>
    <dbReference type="NCBI Taxonomy" id="412755"/>
    <lineage>
        <taxon>unclassified sequences</taxon>
        <taxon>metagenomes</taxon>
        <taxon>ecological metagenomes</taxon>
    </lineage>
</organism>
<sequence>MIKKQIIAEGLMSQLAGEVIPTYDSTGKTLYTVVTELLAFQRHANPIHVDDPGDIEPTWEDLSGWVSPTGFLDTGGGWTAETSAYDDDTDTYAISSLIGTLGWSEFLELTHAAFVCDKVRVYAFIYGLGSFEIDLDAYYDGSYKPVYQGSMSNNSWLEKPLFGGNRTVTALRARFYNPDIIGHNFGFNEADFWGVEGGKLSVTNQTILWALLQLYDIMGEGFIYVDNDRHLHWPSDIGDDIGQQ</sequence>
<protein>
    <submittedName>
        <fullName evidence="1">Uncharacterized protein</fullName>
    </submittedName>
</protein>
<dbReference type="EMBL" id="BART01019331">
    <property type="protein sequence ID" value="GAG84843.1"/>
    <property type="molecule type" value="Genomic_DNA"/>
</dbReference>
<feature type="non-terminal residue" evidence="1">
    <location>
        <position position="244"/>
    </location>
</feature>
<evidence type="ECO:0000313" key="1">
    <source>
        <dbReference type="EMBL" id="GAG84843.1"/>
    </source>
</evidence>
<reference evidence="1" key="1">
    <citation type="journal article" date="2014" name="Front. Microbiol.">
        <title>High frequency of phylogenetically diverse reductive dehalogenase-homologous genes in deep subseafloor sedimentary metagenomes.</title>
        <authorList>
            <person name="Kawai M."/>
            <person name="Futagami T."/>
            <person name="Toyoda A."/>
            <person name="Takaki Y."/>
            <person name="Nishi S."/>
            <person name="Hori S."/>
            <person name="Arai W."/>
            <person name="Tsubouchi T."/>
            <person name="Morono Y."/>
            <person name="Uchiyama I."/>
            <person name="Ito T."/>
            <person name="Fujiyama A."/>
            <person name="Inagaki F."/>
            <person name="Takami H."/>
        </authorList>
    </citation>
    <scope>NUCLEOTIDE SEQUENCE</scope>
    <source>
        <strain evidence="1">Expedition CK06-06</strain>
    </source>
</reference>
<dbReference type="AlphaFoldDB" id="X1BL96"/>
<proteinExistence type="predicted"/>
<gene>
    <name evidence="1" type="ORF">S01H4_36214</name>
</gene>
<accession>X1BL96</accession>
<name>X1BL96_9ZZZZ</name>
<comment type="caution">
    <text evidence="1">The sequence shown here is derived from an EMBL/GenBank/DDBJ whole genome shotgun (WGS) entry which is preliminary data.</text>
</comment>